<gene>
    <name evidence="3" type="ORF">SAMN05421507_1461</name>
</gene>
<evidence type="ECO:0000256" key="1">
    <source>
        <dbReference type="ARBA" id="ARBA00010617"/>
    </source>
</evidence>
<reference evidence="4" key="1">
    <citation type="submission" date="2016-10" db="EMBL/GenBank/DDBJ databases">
        <authorList>
            <person name="Varghese N."/>
            <person name="Submissions S."/>
        </authorList>
    </citation>
    <scope>NUCLEOTIDE SEQUENCE [LARGE SCALE GENOMIC DNA]</scope>
    <source>
        <strain evidence="4">CGMCC 4.6609</strain>
    </source>
</reference>
<dbReference type="GO" id="GO:0016705">
    <property type="term" value="F:oxidoreductase activity, acting on paired donors, with incorporation or reduction of molecular oxygen"/>
    <property type="evidence" value="ECO:0007669"/>
    <property type="project" value="InterPro"/>
</dbReference>
<keyword evidence="2" id="KW-0560">Oxidoreductase</keyword>
<keyword evidence="2" id="KW-0349">Heme</keyword>
<dbReference type="PANTHER" id="PTHR46696">
    <property type="entry name" value="P450, PUTATIVE (EUROFUNG)-RELATED"/>
    <property type="match status" value="1"/>
</dbReference>
<keyword evidence="2" id="KW-0503">Monooxygenase</keyword>
<dbReference type="Proteomes" id="UP000199691">
    <property type="component" value="Unassembled WGS sequence"/>
</dbReference>
<dbReference type="Gene3D" id="1.10.630.10">
    <property type="entry name" value="Cytochrome P450"/>
    <property type="match status" value="1"/>
</dbReference>
<dbReference type="OrthoDB" id="4156795at2"/>
<dbReference type="EMBL" id="FNIX01000046">
    <property type="protein sequence ID" value="SDP98952.1"/>
    <property type="molecule type" value="Genomic_DNA"/>
</dbReference>
<dbReference type="InterPro" id="IPR036396">
    <property type="entry name" value="Cyt_P450_sf"/>
</dbReference>
<organism evidence="3 4">
    <name type="scientific">Lentzea jiangxiensis</name>
    <dbReference type="NCBI Taxonomy" id="641025"/>
    <lineage>
        <taxon>Bacteria</taxon>
        <taxon>Bacillati</taxon>
        <taxon>Actinomycetota</taxon>
        <taxon>Actinomycetes</taxon>
        <taxon>Pseudonocardiales</taxon>
        <taxon>Pseudonocardiaceae</taxon>
        <taxon>Lentzea</taxon>
    </lineage>
</organism>
<evidence type="ECO:0000313" key="3">
    <source>
        <dbReference type="EMBL" id="SDP98952.1"/>
    </source>
</evidence>
<sequence length="315" mass="33970">SEKAFDLAKSLAVRTSGRIRRTGDADLVSVFCAGLSIQVMARVLGLPAEDTDLLRPWASAGMAYVSDHRQDPATLRRGLDARDDLYAYLAPQISRRRTDPGDDLLSVLCTTPVDGRLLTDDEVSGSCALLLAAGADTAGKGLALFLSNLVDHPDVLAELHADPSLIDAAWAESLRRDPPTHMVLRQTTEAVDLPSGRVPAGATVACILASANRDPRQFAEPDRFDIHRLTNVDREFAASAGHVAFGAGRHFCLGAHLARLLGRTVPVLLAELPGLRWSDGFTPVSTGLISRAPKELRVTADVRETVMYRHRGREA</sequence>
<dbReference type="STRING" id="641025.SAMN05421507_1461"/>
<proteinExistence type="inferred from homology"/>
<dbReference type="AlphaFoldDB" id="A0A1H0X7T5"/>
<evidence type="ECO:0000313" key="4">
    <source>
        <dbReference type="Proteomes" id="UP000199691"/>
    </source>
</evidence>
<dbReference type="GO" id="GO:0005506">
    <property type="term" value="F:iron ion binding"/>
    <property type="evidence" value="ECO:0007669"/>
    <property type="project" value="InterPro"/>
</dbReference>
<dbReference type="Pfam" id="PF00067">
    <property type="entry name" value="p450"/>
    <property type="match status" value="1"/>
</dbReference>
<comment type="similarity">
    <text evidence="1 2">Belongs to the cytochrome P450 family.</text>
</comment>
<feature type="non-terminal residue" evidence="3">
    <location>
        <position position="1"/>
    </location>
</feature>
<dbReference type="GO" id="GO:0020037">
    <property type="term" value="F:heme binding"/>
    <property type="evidence" value="ECO:0007669"/>
    <property type="project" value="InterPro"/>
</dbReference>
<keyword evidence="2" id="KW-0408">Iron</keyword>
<keyword evidence="4" id="KW-1185">Reference proteome</keyword>
<dbReference type="InterPro" id="IPR002397">
    <property type="entry name" value="Cyt_P450_B"/>
</dbReference>
<dbReference type="PANTHER" id="PTHR46696:SF3">
    <property type="entry name" value="PULCHERRIMINIC ACID SYNTHASE"/>
    <property type="match status" value="1"/>
</dbReference>
<accession>A0A1H0X7T5</accession>
<dbReference type="PRINTS" id="PR00359">
    <property type="entry name" value="BP450"/>
</dbReference>
<dbReference type="RefSeq" id="WP_143023113.1">
    <property type="nucleotide sequence ID" value="NZ_FNIX01000046.1"/>
</dbReference>
<dbReference type="InterPro" id="IPR017972">
    <property type="entry name" value="Cyt_P450_CS"/>
</dbReference>
<dbReference type="SUPFAM" id="SSF48264">
    <property type="entry name" value="Cytochrome P450"/>
    <property type="match status" value="1"/>
</dbReference>
<keyword evidence="2" id="KW-0479">Metal-binding</keyword>
<dbReference type="GO" id="GO:0004497">
    <property type="term" value="F:monooxygenase activity"/>
    <property type="evidence" value="ECO:0007669"/>
    <property type="project" value="UniProtKB-KW"/>
</dbReference>
<protein>
    <submittedName>
        <fullName evidence="3">Pulcherriminic acid synthase</fullName>
    </submittedName>
</protein>
<evidence type="ECO:0000256" key="2">
    <source>
        <dbReference type="RuleBase" id="RU000461"/>
    </source>
</evidence>
<dbReference type="InterPro" id="IPR001128">
    <property type="entry name" value="Cyt_P450"/>
</dbReference>
<dbReference type="PROSITE" id="PS00086">
    <property type="entry name" value="CYTOCHROME_P450"/>
    <property type="match status" value="1"/>
</dbReference>
<name>A0A1H0X7T5_9PSEU</name>